<dbReference type="Gene3D" id="2.30.110.10">
    <property type="entry name" value="Electron Transport, Fmn-binding Protein, Chain A"/>
    <property type="match status" value="1"/>
</dbReference>
<reference evidence="3 4" key="1">
    <citation type="submission" date="2016-11" db="EMBL/GenBank/DDBJ databases">
        <authorList>
            <person name="Jaros S."/>
            <person name="Januszkiewicz K."/>
            <person name="Wedrychowicz H."/>
        </authorList>
    </citation>
    <scope>NUCLEOTIDE SEQUENCE [LARGE SCALE GENOMIC DNA]</scope>
    <source>
        <strain evidence="3 4">DSM 16112</strain>
    </source>
</reference>
<evidence type="ECO:0000259" key="2">
    <source>
        <dbReference type="SMART" id="SM00903"/>
    </source>
</evidence>
<dbReference type="STRING" id="1122156.SAMN02745117_01189"/>
<dbReference type="Proteomes" id="UP000184327">
    <property type="component" value="Unassembled WGS sequence"/>
</dbReference>
<evidence type="ECO:0000313" key="4">
    <source>
        <dbReference type="Proteomes" id="UP000184327"/>
    </source>
</evidence>
<keyword evidence="4" id="KW-1185">Reference proteome</keyword>
<dbReference type="AlphaFoldDB" id="A0A1M4Y7L3"/>
<sequence length="159" mass="16868">MSDAINGIALRNACGRFATGVTVITTSDGDGSHGMTANAFMSISLDPPLIAISLDNRSKMLAKLKASRQYAVNILGENMEHIALHFAGRHNSELDNILVSKNDLPVVANAPVQLIADVVNEVAAGDHTLFIGQVRAIHSTENVAPLLFHSGRFNRLGAA</sequence>
<accession>A0A1M4Y7L3</accession>
<protein>
    <submittedName>
        <fullName evidence="3">NADH-FMN oxidoreductase RutF, flavin reductase (DIM6/NTAB) family</fullName>
    </submittedName>
</protein>
<dbReference type="GO" id="GO:0010181">
    <property type="term" value="F:FMN binding"/>
    <property type="evidence" value="ECO:0007669"/>
    <property type="project" value="InterPro"/>
</dbReference>
<dbReference type="SMART" id="SM00903">
    <property type="entry name" value="Flavin_Reduct"/>
    <property type="match status" value="1"/>
</dbReference>
<evidence type="ECO:0000313" key="3">
    <source>
        <dbReference type="EMBL" id="SHF01432.1"/>
    </source>
</evidence>
<dbReference type="GO" id="GO:0042602">
    <property type="term" value="F:riboflavin reductase (NADPH) activity"/>
    <property type="evidence" value="ECO:0007669"/>
    <property type="project" value="TreeGrafter"/>
</dbReference>
<dbReference type="Pfam" id="PF01613">
    <property type="entry name" value="Flavin_Reduct"/>
    <property type="match status" value="1"/>
</dbReference>
<dbReference type="InterPro" id="IPR050268">
    <property type="entry name" value="NADH-dep_flavin_reductase"/>
</dbReference>
<dbReference type="InterPro" id="IPR002563">
    <property type="entry name" value="Flavin_Rdtase-like_dom"/>
</dbReference>
<organism evidence="3 4">
    <name type="scientific">Lampropedia hyalina DSM 16112</name>
    <dbReference type="NCBI Taxonomy" id="1122156"/>
    <lineage>
        <taxon>Bacteria</taxon>
        <taxon>Pseudomonadati</taxon>
        <taxon>Pseudomonadota</taxon>
        <taxon>Betaproteobacteria</taxon>
        <taxon>Burkholderiales</taxon>
        <taxon>Comamonadaceae</taxon>
        <taxon>Lampropedia</taxon>
    </lineage>
</organism>
<dbReference type="RefSeq" id="WP_073355768.1">
    <property type="nucleotide sequence ID" value="NZ_FQUZ01000011.1"/>
</dbReference>
<feature type="domain" description="Flavin reductase like" evidence="2">
    <location>
        <begin position="14"/>
        <end position="155"/>
    </location>
</feature>
<dbReference type="PANTHER" id="PTHR30466">
    <property type="entry name" value="FLAVIN REDUCTASE"/>
    <property type="match status" value="1"/>
</dbReference>
<dbReference type="PANTHER" id="PTHR30466:SF1">
    <property type="entry name" value="FMN REDUCTASE (NADH) RUTF"/>
    <property type="match status" value="1"/>
</dbReference>
<proteinExistence type="predicted"/>
<dbReference type="OrthoDB" id="9792858at2"/>
<dbReference type="InterPro" id="IPR012349">
    <property type="entry name" value="Split_barrel_FMN-bd"/>
</dbReference>
<dbReference type="GO" id="GO:0006208">
    <property type="term" value="P:pyrimidine nucleobase catabolic process"/>
    <property type="evidence" value="ECO:0007669"/>
    <property type="project" value="TreeGrafter"/>
</dbReference>
<keyword evidence="1" id="KW-0560">Oxidoreductase</keyword>
<dbReference type="SUPFAM" id="SSF50475">
    <property type="entry name" value="FMN-binding split barrel"/>
    <property type="match status" value="1"/>
</dbReference>
<name>A0A1M4Y7L3_9BURK</name>
<dbReference type="EMBL" id="FQUZ01000011">
    <property type="protein sequence ID" value="SHF01432.1"/>
    <property type="molecule type" value="Genomic_DNA"/>
</dbReference>
<evidence type="ECO:0000256" key="1">
    <source>
        <dbReference type="ARBA" id="ARBA00023002"/>
    </source>
</evidence>
<gene>
    <name evidence="3" type="ORF">SAMN02745117_01189</name>
</gene>